<sequence length="3837" mass="395242">MNRQCYRLIFSRVKGRWVVTSEQASRRGKGSRGEGATLTGASDLSLPLGNNVSALRPLRMAVLLASMGLVGADIAQAQILPDRNAPSNQRPHVVNTANGTPQVNIQTPNRKGLSHNTYRQFDVDGKGAILNNSRNNTQTQIGGWVQANPNLAKGEARVILNEVNSRDPSRLRGPIEVAGSRADVIIANPAGLQINGGKFINASNVTLTTGNPLYRDGMINGYHVGGGKIEIAGGGLDTRDSDYTALLARAVEVQAQASLQANDLTVIAGANRISADLKDVTAIQGQGTAPQVAIDVAHLGGMYANEIRLVATEAGVGVHNAGQIGARAGELRVTANGRVENTGLLQSSTSNTWLSAKGGIRNSGDVTAARELTLTTPRDIDNSHGTLSAPRLDFQADSLSNLYGEIEQTGSQALALNAGSLSNRQGGRIGLPEPDSGGGNNSGTDSGTSGGGSSGNGGGANNGGGSAGDGSDYMPEVLADGRLNIASTLNNDAGTISAAHMDLVSSTGLNNAGGHIGLGELTLKGGNLNNQGGELIIDGPADIQVNQVNNNAGVWQISGPLTFTAQDVYNRGGTLALSDTSATTLNLYGAVDNGHGVFDNTQGTLTSNASQLTLKTGTLYNEGGTIEHAGSAGLMLSSADLYGRDGTITTAGAMQLTAAEVDHRGATLNAEQLTLDADSFDSRGGHIVLGGDQPSTLTVRHALNNGAGGTLASNGDLDIRAATLGNAGGQILHAGDGQLTVHTQRLNGNGGTITSNGYLGLYDGSFDLSDGTTQAQRITVDGQALITAGGSLTALGNGQLTLTTTGHIDNRAGRIATNGDLWLEALSVNNQAVNHQGGTFNVFGDAHFDVAETLDNSQGTITSGGDQSIQAATFRNVSGSVEHAGDGTLTIDTAQLSGNGGTIVSNGHLDLYGGILDLSNGTTQAQRITIDGQRLITAGGRLVALGGDTLTLTTRGQLDNHGGTLQSGGDVVIKSRGLNNASGAILGTALDINTRKQTLDNSAGGTIATIKGRANDQGTEDGYLIIHSGELNNDSGLIQSLADLSIDTAGKALINTHTQGDDDTPRGLISADSLTLTAGKLNNDEGVIGAAADVTLTATSLSNKGGTVQAEQQLAVSVDKTLDNSAGLLASATSDVDLTSGGKLTNDKGIIQAQGKVDSTSRGLGNVGGTILGTHIDINTRQQLLDNRQNGVIATLPSEAGKAPSGNGSLIIHSGELNNDSGLIQSQGDMVVDTAGHTLTNTDTQAQGEDDAQRGLISGGALTINPDSNLINNGEGVSGDVNNTGGWIAAQQALNLHAAKLINTEGGVIVGADSVTLNATSLANQDGTVQADGALTANVDQQIENQRGVLVSREGDTHLTSDGKLFNDGGAIQAQGRADIISAGLSNIGGSILGAEIDINTRKHTLDNSANGIIATLNDNTGKALSGDGSVTIHSGELNNDTGLIQSQGDMVVDTAGQTLTNTHSGEKSGLISRGALTINRENGETVYGDVLNDGGVISAQQALIAHASTLSNTGGGVILGADSITLDALSLDNQSGAIQSDGALTAAIGQQIDNENGVLVSRQGDVSLTGGDKLSNDSGVIQAQGRADIISTGLSNIGGSILGAEIDINTRKQTLDNSAGGTIATISDKEGEAPAGNGASQGPETGLVTIHSGALNNDSGLIQSQGNMVVETAGHTLTNTNSGKKGGLISGGGMNLTTGDLDNAAGLVSAKQALIAHVGKLSNKQGVIGSAAKVTLNARGVGNQGGQLLAGEGLSVILEGPAINRFSASLDTVTGGQLDNTEGLISAGSTLYVNANTLNNSETLSDDPNSVLGLQGDTVELHASQIDNAKGLIAADSKISITRGGGNGSLDNSEGMIASQGSLDITRDAITNTAGTLFSSGNQTLTADTLSGDGRVLSQGDLTVTLRDDFTNAKDAEITANGKVVFDTQGKLTNHGVMQADDLRVHGAEVDNRLGGVISAGNTEVIADGSLTNRGLIDGDTTYINATTLDNIGSGRIYGDHLAIQADTLTNRKETLDGETASATIAARERLDIGVGTLVNRGKDSLIFSAGSGADALNIAGHLDDQRHATGIADQVDNIGATIESLGGLTIHARELNNLNPHFTTEEVQVEGPTGYITIVGGKRYPAPGIEYDVSLFDWYDKAGGQYVKRNDPVSGFTDKPGGATYIAWNGTPPPKEDAVLGWSPTPRVADADYPINNPAWTYFGVMPPAPEPKEPRPDAFTTQEAYQAAHAQWQSEHASWEADSQQRYAALDEEIAAYNTTFGTAERIAEWHQHIQDWTQFEGERSVYETQTLDSTPGKILSGGDMTLQGGTLLNDKSQIIAGGALTADFLRIENRDAEGTRRVHYEDGGERWFTDGKRCSGNYCRSRDWELLGPWVPADETTTIDLSVARMESHQNGSGGDHGLEDRHTGSVDDEARGPQAGPQGGELKDITASDGGQSGQIVEVVAVATKTQTGGRNIEGADLALPDSNDVAPPDANGSDIAGPDSAAGQALAEANPDTPEVVRTVSPELSVPTSSLFQLAPATNADVLIETDPRFTDRREWLSSDYMLKAVQQDPTTSHKRMGDGLYEQRLIAEQIMRLTGLRYLDGQRSDEDQFRALMNAGLTFAAEHQLRPGIGLTAAQMAQLTSDIVWLVEREVTLADGSTEKVLVPQVYVRVREGDLNGDGTLLAGDSVNFTTRDDLVNSGTIAGRTAVELNTDNLRNLNGRITGDSVVAHARTDIDNIGGVIDAERLLEVSAGRDINIESTTSSGVNQVGASDFSHTMIDRLAGLYVSGKDGVLKAEAGRDVTLKGSEVISTGSVGIDAGRDLQLGTLDLSRYSHVERDSRNYITEQRDSEVGSRISAEGTLIMDAGRDVIARAAQADAGGALVARAGNDIRIGAGEASQSYKEEYNKKHSGFLSSKTTKRRTRREESEGIASQFGGDTVFLDAGRDLDVIGSEVISDHGTTLSAGGDIGITPSEHYANEDHYEKTSKSGVFSSGASITLGSQSQSLDQEQRGIYHSGSTVGAIDGDVNILAGGDYQQIGSDVLAPGGDINITASSIAIVESHDSLSTRSEERMKQGGLSLGVSGAVVTAINTVDNMREASRNTDSERMQGLAAAGSALHLYNNADDLAAAGQALASGDVSNAGSLYISIGGSSSKNVTETDTRTARGSQVLAGGDVTLIASGEGADSDLHIRGSEINAGGQANLAAEGDLLIESAENTSTLEQDSRNHSGSIGISIGQQTGITVAASVGRGEGEGDDLVHTNSLVKGGEGVRFISGGDTRLEGARIEAPQVQGDVGGDLTIASRQDTSDYESSSFQAGGSITIGPVSGGSLSFSGQQVDAEYASVTEQSGIFTGDGGFQIDVQGNTDLIGGAIASTDKAVEEGRNRLDTASITTKDIINQAEYDGQGIGISAGFGETNNNPEFTGSQIGVAEESGSDSGITRAGVSGIAGHKDIRTGDDAGGIEPIVDPHELEKELDAQVAITGQFGHEASEAWGEQANGQWLDALERGDSESAQCWSANGACRAVGHLLIGGATGGVEGAAGAVASTQVAPAVANALKDSGLPQDVQTAIAALAAAGAGGVIGGAQGAGAAYNEAENNYQGFIRFAAQVCSRRPACAALAVGEGAKTPIGALVAATLLIDAWNKENNRTETPANANQLPGIPGYPADTDTQTPNTEYPAGYDIDRPGRFENPAENPAGDTTSPGGYQPEGTDLIGGPVYSEGDVSNTAANEESAVVDTRKFSDYIFKPDADHGKNVVFESLGYTADDSANLSRIWQVQAAQKYASGEFTLGKADQYGQRINIEIALPGKGAASGQTSYLQSGWMVQPDGSLKLNTPFSGFTRSRQ</sequence>
<dbReference type="EMBL" id="CP038437">
    <property type="protein sequence ID" value="QEM81963.1"/>
    <property type="molecule type" value="Genomic_DNA"/>
</dbReference>
<organism evidence="3 4">
    <name type="scientific">Halomonas binhaiensis</name>
    <dbReference type="NCBI Taxonomy" id="2562282"/>
    <lineage>
        <taxon>Bacteria</taxon>
        <taxon>Pseudomonadati</taxon>
        <taxon>Pseudomonadota</taxon>
        <taxon>Gammaproteobacteria</taxon>
        <taxon>Oceanospirillales</taxon>
        <taxon>Halomonadaceae</taxon>
        <taxon>Halomonas</taxon>
    </lineage>
</organism>
<dbReference type="SUPFAM" id="SSF51126">
    <property type="entry name" value="Pectin lyase-like"/>
    <property type="match status" value="1"/>
</dbReference>
<feature type="compositionally biased region" description="Gly residues" evidence="1">
    <location>
        <begin position="448"/>
        <end position="468"/>
    </location>
</feature>
<dbReference type="RefSeq" id="WP_149284973.1">
    <property type="nucleotide sequence ID" value="NZ_CP038437.2"/>
</dbReference>
<dbReference type="InterPro" id="IPR008619">
    <property type="entry name" value="Filamentous_hemagglutn_rpt"/>
</dbReference>
<feature type="domain" description="Filamentous haemagglutinin FhaB/tRNA nuclease CdiA-like TPS" evidence="2">
    <location>
        <begin position="97"/>
        <end position="217"/>
    </location>
</feature>
<dbReference type="Pfam" id="PF05860">
    <property type="entry name" value="TPS"/>
    <property type="match status" value="1"/>
</dbReference>
<evidence type="ECO:0000259" key="2">
    <source>
        <dbReference type="SMART" id="SM00912"/>
    </source>
</evidence>
<feature type="region of interest" description="Disordered" evidence="1">
    <location>
        <begin position="2396"/>
        <end position="2441"/>
    </location>
</feature>
<accession>A0A5C1NH28</accession>
<dbReference type="Pfam" id="PF21814">
    <property type="entry name" value="DUF6883"/>
    <property type="match status" value="1"/>
</dbReference>
<dbReference type="InterPro" id="IPR025157">
    <property type="entry name" value="Hemagglutinin_rpt"/>
</dbReference>
<dbReference type="InterPro" id="IPR011050">
    <property type="entry name" value="Pectin_lyase_fold/virulence"/>
</dbReference>
<evidence type="ECO:0000313" key="3">
    <source>
        <dbReference type="EMBL" id="QEM81963.1"/>
    </source>
</evidence>
<proteinExistence type="predicted"/>
<dbReference type="OrthoDB" id="2664633at2"/>
<reference evidence="3" key="1">
    <citation type="submission" date="2021-02" db="EMBL/GenBank/DDBJ databases">
        <title>Strain Y2R2, a novel species of the genus Halomonas.</title>
        <authorList>
            <person name="Huang H."/>
        </authorList>
    </citation>
    <scope>NUCLEOTIDE SEQUENCE</scope>
    <source>
        <strain evidence="3">Y2R2</strain>
    </source>
</reference>
<name>A0A5C1NH28_9GAMM</name>
<dbReference type="Gene3D" id="2.160.20.10">
    <property type="entry name" value="Single-stranded right-handed beta-helix, Pectin lyase-like"/>
    <property type="match status" value="1"/>
</dbReference>
<dbReference type="GO" id="GO:0003824">
    <property type="term" value="F:catalytic activity"/>
    <property type="evidence" value="ECO:0007669"/>
    <property type="project" value="UniProtKB-ARBA"/>
</dbReference>
<feature type="region of interest" description="Disordered" evidence="1">
    <location>
        <begin position="3641"/>
        <end position="3716"/>
    </location>
</feature>
<dbReference type="Pfam" id="PF13018">
    <property type="entry name" value="ESPR"/>
    <property type="match status" value="1"/>
</dbReference>
<dbReference type="NCBIfam" id="TIGR01731">
    <property type="entry name" value="fil_hemag_20aa"/>
    <property type="match status" value="33"/>
</dbReference>
<dbReference type="SMART" id="SM00912">
    <property type="entry name" value="Haemagg_act"/>
    <property type="match status" value="1"/>
</dbReference>
<keyword evidence="4" id="KW-1185">Reference proteome</keyword>
<evidence type="ECO:0000256" key="1">
    <source>
        <dbReference type="SAM" id="MobiDB-lite"/>
    </source>
</evidence>
<feature type="compositionally biased region" description="Basic and acidic residues" evidence="1">
    <location>
        <begin position="2405"/>
        <end position="2420"/>
    </location>
</feature>
<evidence type="ECO:0000313" key="4">
    <source>
        <dbReference type="Proteomes" id="UP000324285"/>
    </source>
</evidence>
<dbReference type="Proteomes" id="UP000324285">
    <property type="component" value="Chromosome"/>
</dbReference>
<dbReference type="InterPro" id="IPR010069">
    <property type="entry name" value="CdiA_FHA1_rpt"/>
</dbReference>
<dbReference type="Pfam" id="PF05594">
    <property type="entry name" value="Fil_haemagg"/>
    <property type="match status" value="15"/>
</dbReference>
<dbReference type="Pfam" id="PF13332">
    <property type="entry name" value="Fil_haemagg_2"/>
    <property type="match status" value="3"/>
</dbReference>
<gene>
    <name evidence="3" type="ORF">E4T21_10645</name>
</gene>
<feature type="region of interest" description="Disordered" evidence="1">
    <location>
        <begin position="2899"/>
        <end position="2921"/>
    </location>
</feature>
<feature type="region of interest" description="Disordered" evidence="1">
    <location>
        <begin position="2461"/>
        <end position="2501"/>
    </location>
</feature>
<dbReference type="KEGG" id="hbh:E4T21_10645"/>
<dbReference type="InterPro" id="IPR012334">
    <property type="entry name" value="Pectin_lyas_fold"/>
</dbReference>
<dbReference type="InterPro" id="IPR049250">
    <property type="entry name" value="DUF6883"/>
</dbReference>
<dbReference type="InterPro" id="IPR024973">
    <property type="entry name" value="ESPR"/>
</dbReference>
<dbReference type="NCBIfam" id="TIGR01901">
    <property type="entry name" value="adhes_NPXG"/>
    <property type="match status" value="1"/>
</dbReference>
<protein>
    <submittedName>
        <fullName evidence="3">Hemagglutinin repeat-containing protein</fullName>
    </submittedName>
</protein>
<feature type="region of interest" description="Disordered" evidence="1">
    <location>
        <begin position="424"/>
        <end position="475"/>
    </location>
</feature>
<dbReference type="InterPro" id="IPR008638">
    <property type="entry name" value="FhaB/CdiA-like_TPS"/>
</dbReference>